<dbReference type="PANTHER" id="PTHR13301">
    <property type="entry name" value="X-BOX TRANSCRIPTION FACTOR-RELATED"/>
    <property type="match status" value="1"/>
</dbReference>
<keyword evidence="2" id="KW-0328">Glycosyltransferase</keyword>
<evidence type="ECO:0000256" key="6">
    <source>
        <dbReference type="ARBA" id="ARBA00023136"/>
    </source>
</evidence>
<keyword evidence="10" id="KW-1185">Reference proteome</keyword>
<feature type="binding site" evidence="8">
    <location>
        <position position="65"/>
    </location>
    <ligand>
        <name>Mn(2+)</name>
        <dbReference type="ChEBI" id="CHEBI:29035"/>
    </ligand>
</feature>
<keyword evidence="7" id="KW-0961">Cell wall biogenesis/degradation</keyword>
<keyword evidence="6" id="KW-0472">Membrane</keyword>
<gene>
    <name evidence="9" type="ORF">CRG98_023358</name>
</gene>
<dbReference type="GO" id="GO:0030244">
    <property type="term" value="P:cellulose biosynthetic process"/>
    <property type="evidence" value="ECO:0007669"/>
    <property type="project" value="InterPro"/>
</dbReference>
<dbReference type="GO" id="GO:0016020">
    <property type="term" value="C:membrane"/>
    <property type="evidence" value="ECO:0007669"/>
    <property type="project" value="InterPro"/>
</dbReference>
<evidence type="ECO:0000256" key="1">
    <source>
        <dbReference type="ARBA" id="ARBA00004308"/>
    </source>
</evidence>
<evidence type="ECO:0000256" key="3">
    <source>
        <dbReference type="ARBA" id="ARBA00022679"/>
    </source>
</evidence>
<dbReference type="PROSITE" id="PS00198">
    <property type="entry name" value="4FE4S_FER_1"/>
    <property type="match status" value="1"/>
</dbReference>
<sequence>MKQRIDEAVKIGSISKEIKGKLKGFSEWNPKILIDGKDENAVDGKGCRLPTLVREKRPQHHHNFKAGSMNALPIILNLDCDMYANNMDAIREALCFFMDEERGHETAFVQFPQNFNKITPNDLYFNSCTVVNEVEIKGLDGAGNGTVLYWGITIQCRGWKSIYYNPRCKAFLGVAPNTLQLRLVQFKRWSKGMFQVFLSKYRPFTDGHGKIKDGAQMAYCYLLWATMSLPSYTCNSLQLIGIFIEPVVPAIHVCGPRPECIQHGCGLTVWSRWNAQRMLLFWRTSAFPLCPGGCSPCTVRPLADRLCHDCEGCYPRCPGLVREGGHGVWKLGGHVYSHGYPGSAKPVLSHWRSDEGGAGAWAARAGEVLGAVSGCRACGLTQPAGVRGASRSTRQGLSAYIRHVQVYCFRVDRMCGCYVRLIES</sequence>
<keyword evidence="3" id="KW-0808">Transferase</keyword>
<evidence type="ECO:0000256" key="8">
    <source>
        <dbReference type="PIRSR" id="PIRSR605150-3"/>
    </source>
</evidence>
<protein>
    <recommendedName>
        <fullName evidence="11">Glycosyltransferase 2-like domain-containing protein</fullName>
    </recommendedName>
</protein>
<organism evidence="9 10">
    <name type="scientific">Punica granatum</name>
    <name type="common">Pomegranate</name>
    <dbReference type="NCBI Taxonomy" id="22663"/>
    <lineage>
        <taxon>Eukaryota</taxon>
        <taxon>Viridiplantae</taxon>
        <taxon>Streptophyta</taxon>
        <taxon>Embryophyta</taxon>
        <taxon>Tracheophyta</taxon>
        <taxon>Spermatophyta</taxon>
        <taxon>Magnoliopsida</taxon>
        <taxon>eudicotyledons</taxon>
        <taxon>Gunneridae</taxon>
        <taxon>Pentapetalae</taxon>
        <taxon>rosids</taxon>
        <taxon>malvids</taxon>
        <taxon>Myrtales</taxon>
        <taxon>Lythraceae</taxon>
        <taxon>Punica</taxon>
    </lineage>
</organism>
<evidence type="ECO:0008006" key="11">
    <source>
        <dbReference type="Google" id="ProtNLM"/>
    </source>
</evidence>
<accession>A0A2I0JJ93</accession>
<keyword evidence="5" id="KW-1133">Transmembrane helix</keyword>
<dbReference type="GO" id="GO:0016760">
    <property type="term" value="F:cellulose synthase (UDP-forming) activity"/>
    <property type="evidence" value="ECO:0007669"/>
    <property type="project" value="InterPro"/>
</dbReference>
<evidence type="ECO:0000256" key="4">
    <source>
        <dbReference type="ARBA" id="ARBA00022692"/>
    </source>
</evidence>
<dbReference type="AlphaFoldDB" id="A0A2I0JJ93"/>
<reference evidence="9 10" key="1">
    <citation type="submission" date="2017-11" db="EMBL/GenBank/DDBJ databases">
        <title>De-novo sequencing of pomegranate (Punica granatum L.) genome.</title>
        <authorList>
            <person name="Akparov Z."/>
            <person name="Amiraslanov A."/>
            <person name="Hajiyeva S."/>
            <person name="Abbasov M."/>
            <person name="Kaur K."/>
            <person name="Hamwieh A."/>
            <person name="Solovyev V."/>
            <person name="Salamov A."/>
            <person name="Braich B."/>
            <person name="Kosarev P."/>
            <person name="Mahmoud A."/>
            <person name="Hajiyev E."/>
            <person name="Babayeva S."/>
            <person name="Izzatullayeva V."/>
            <person name="Mammadov A."/>
            <person name="Mammadov A."/>
            <person name="Sharifova S."/>
            <person name="Ojaghi J."/>
            <person name="Eynullazada K."/>
            <person name="Bayramov B."/>
            <person name="Abdulazimova A."/>
            <person name="Shahmuradov I."/>
        </authorList>
    </citation>
    <scope>NUCLEOTIDE SEQUENCE [LARGE SCALE GENOMIC DNA]</scope>
    <source>
        <strain evidence="10">cv. AG2017</strain>
        <tissue evidence="9">Leaf</tissue>
    </source>
</reference>
<dbReference type="Proteomes" id="UP000233551">
    <property type="component" value="Unassembled WGS sequence"/>
</dbReference>
<feature type="binding site" evidence="8">
    <location>
        <position position="79"/>
    </location>
    <ligand>
        <name>Mn(2+)</name>
        <dbReference type="ChEBI" id="CHEBI:29035"/>
    </ligand>
</feature>
<dbReference type="STRING" id="22663.A0A2I0JJ93"/>
<name>A0A2I0JJ93_PUNGR</name>
<dbReference type="InterPro" id="IPR017900">
    <property type="entry name" value="4Fe4S_Fe_S_CS"/>
</dbReference>
<evidence type="ECO:0000256" key="2">
    <source>
        <dbReference type="ARBA" id="ARBA00022676"/>
    </source>
</evidence>
<dbReference type="GO" id="GO:0071555">
    <property type="term" value="P:cell wall organization"/>
    <property type="evidence" value="ECO:0007669"/>
    <property type="project" value="UniProtKB-KW"/>
</dbReference>
<dbReference type="EMBL" id="PGOL01001608">
    <property type="protein sequence ID" value="PKI56339.1"/>
    <property type="molecule type" value="Genomic_DNA"/>
</dbReference>
<keyword evidence="4" id="KW-0812">Transmembrane</keyword>
<evidence type="ECO:0000256" key="5">
    <source>
        <dbReference type="ARBA" id="ARBA00022989"/>
    </source>
</evidence>
<comment type="subcellular location">
    <subcellularLocation>
        <location evidence="1">Endomembrane system</location>
    </subcellularLocation>
</comment>
<proteinExistence type="predicted"/>
<evidence type="ECO:0000256" key="7">
    <source>
        <dbReference type="ARBA" id="ARBA00023316"/>
    </source>
</evidence>
<dbReference type="Pfam" id="PF03552">
    <property type="entry name" value="Cellulose_synt"/>
    <property type="match status" value="2"/>
</dbReference>
<dbReference type="InterPro" id="IPR005150">
    <property type="entry name" value="Cellulose_synth"/>
</dbReference>
<comment type="caution">
    <text evidence="9">The sequence shown here is derived from an EMBL/GenBank/DDBJ whole genome shotgun (WGS) entry which is preliminary data.</text>
</comment>
<dbReference type="GO" id="GO:0012505">
    <property type="term" value="C:endomembrane system"/>
    <property type="evidence" value="ECO:0007669"/>
    <property type="project" value="UniProtKB-SubCell"/>
</dbReference>
<evidence type="ECO:0000313" key="10">
    <source>
        <dbReference type="Proteomes" id="UP000233551"/>
    </source>
</evidence>
<evidence type="ECO:0000313" key="9">
    <source>
        <dbReference type="EMBL" id="PKI56339.1"/>
    </source>
</evidence>